<feature type="signal peptide" evidence="6">
    <location>
        <begin position="1"/>
        <end position="19"/>
    </location>
</feature>
<keyword evidence="3 6" id="KW-0732">Signal</keyword>
<comment type="caution">
    <text evidence="8">The sequence shown here is derived from an EMBL/GenBank/DDBJ whole genome shotgun (WGS) entry which is preliminary data.</text>
</comment>
<reference evidence="8 9" key="1">
    <citation type="submission" date="2018-11" db="EMBL/GenBank/DDBJ databases">
        <title>Flavobacterium sp. nov., YIM 102701-2 draft genome.</title>
        <authorList>
            <person name="Li G."/>
            <person name="Jiang Y."/>
        </authorList>
    </citation>
    <scope>NUCLEOTIDE SEQUENCE [LARGE SCALE GENOMIC DNA]</scope>
    <source>
        <strain evidence="8 9">YIM 102701-2</strain>
    </source>
</reference>
<evidence type="ECO:0000256" key="1">
    <source>
        <dbReference type="ARBA" id="ARBA00006429"/>
    </source>
</evidence>
<feature type="region of interest" description="Disordered" evidence="5">
    <location>
        <begin position="122"/>
        <end position="163"/>
    </location>
</feature>
<feature type="chain" id="PRO_5018324717" evidence="6">
    <location>
        <begin position="20"/>
        <end position="351"/>
    </location>
</feature>
<keyword evidence="2" id="KW-0540">Nuclease</keyword>
<dbReference type="Pfam" id="PF04231">
    <property type="entry name" value="Endonuclease_1"/>
    <property type="match status" value="1"/>
</dbReference>
<dbReference type="InterPro" id="IPR026444">
    <property type="entry name" value="Secre_tail"/>
</dbReference>
<accession>A0A3P3WD34</accession>
<evidence type="ECO:0000313" key="8">
    <source>
        <dbReference type="EMBL" id="RRJ91966.1"/>
    </source>
</evidence>
<dbReference type="InterPro" id="IPR044925">
    <property type="entry name" value="His-Me_finger_sf"/>
</dbReference>
<keyword evidence="9" id="KW-1185">Reference proteome</keyword>
<dbReference type="Proteomes" id="UP000275719">
    <property type="component" value="Unassembled WGS sequence"/>
</dbReference>
<evidence type="ECO:0000256" key="6">
    <source>
        <dbReference type="SAM" id="SignalP"/>
    </source>
</evidence>
<dbReference type="OrthoDB" id="5485925at2"/>
<name>A0A3P3WD34_9FLAO</name>
<evidence type="ECO:0000256" key="3">
    <source>
        <dbReference type="ARBA" id="ARBA00022729"/>
    </source>
</evidence>
<evidence type="ECO:0000259" key="7">
    <source>
        <dbReference type="Pfam" id="PF18962"/>
    </source>
</evidence>
<evidence type="ECO:0000256" key="4">
    <source>
        <dbReference type="ARBA" id="ARBA00022801"/>
    </source>
</evidence>
<evidence type="ECO:0000256" key="5">
    <source>
        <dbReference type="SAM" id="MobiDB-lite"/>
    </source>
</evidence>
<sequence length="351" mass="38937">MKKIISGFTLFFASIVGFAQPQAYYNGIDFELNGQPLKNALAAKITSTHVDQISYEQVWTALKVTDLNPTNSNQVMLIYGHTGVTSGKYSRVRAKNDNGGSNGDWNREHVYARSLGTPNLEQSAANSDAHHLRSSDVQLNGDRGNKKFASGSGNSGSSGSNWYPGDEWKGDVARMMMYMYLRYPTQCIPTNVAVGTVSSSFDQMIGLFLQWNVEDPVSQIEIQRNTYLGNASNSAGQGNRNPFIDNPYLATKIWGGPVAEEKWGLLLSNDDFNKIEFGIYPNPTSENKVYVQTSEIVNTITIHSIDGKLIQQITNPQFENNEFEINNLNTGFYIITLKSDNKSTAKKLIVK</sequence>
<dbReference type="Pfam" id="PF18962">
    <property type="entry name" value="Por_Secre_tail"/>
    <property type="match status" value="1"/>
</dbReference>
<dbReference type="RefSeq" id="WP_125017700.1">
    <property type="nucleotide sequence ID" value="NZ_RQVQ01000007.1"/>
</dbReference>
<protein>
    <submittedName>
        <fullName evidence="8">T9SS C-terminal target domain-containing protein</fullName>
    </submittedName>
</protein>
<dbReference type="GO" id="GO:0016787">
    <property type="term" value="F:hydrolase activity"/>
    <property type="evidence" value="ECO:0007669"/>
    <property type="project" value="UniProtKB-KW"/>
</dbReference>
<gene>
    <name evidence="8" type="ORF">EG240_04060</name>
</gene>
<proteinExistence type="inferred from homology"/>
<dbReference type="GO" id="GO:0004518">
    <property type="term" value="F:nuclease activity"/>
    <property type="evidence" value="ECO:0007669"/>
    <property type="project" value="UniProtKB-KW"/>
</dbReference>
<dbReference type="InterPro" id="IPR007346">
    <property type="entry name" value="Endonuclease-I"/>
</dbReference>
<dbReference type="PANTHER" id="PTHR33607">
    <property type="entry name" value="ENDONUCLEASE-1"/>
    <property type="match status" value="1"/>
</dbReference>
<evidence type="ECO:0000256" key="2">
    <source>
        <dbReference type="ARBA" id="ARBA00022722"/>
    </source>
</evidence>
<keyword evidence="4" id="KW-0378">Hydrolase</keyword>
<dbReference type="PANTHER" id="PTHR33607:SF2">
    <property type="entry name" value="ENDONUCLEASE-1"/>
    <property type="match status" value="1"/>
</dbReference>
<dbReference type="AlphaFoldDB" id="A0A3P3WD34"/>
<comment type="similarity">
    <text evidence="1">Belongs to the EndA/NucM nuclease family.</text>
</comment>
<feature type="domain" description="Secretion system C-terminal sorting" evidence="7">
    <location>
        <begin position="279"/>
        <end position="350"/>
    </location>
</feature>
<dbReference type="NCBIfam" id="TIGR04183">
    <property type="entry name" value="Por_Secre_tail"/>
    <property type="match status" value="1"/>
</dbReference>
<feature type="compositionally biased region" description="Low complexity" evidence="5">
    <location>
        <begin position="150"/>
        <end position="161"/>
    </location>
</feature>
<evidence type="ECO:0000313" key="9">
    <source>
        <dbReference type="Proteomes" id="UP000275719"/>
    </source>
</evidence>
<dbReference type="SUPFAM" id="SSF54060">
    <property type="entry name" value="His-Me finger endonucleases"/>
    <property type="match status" value="1"/>
</dbReference>
<dbReference type="EMBL" id="RQVQ01000007">
    <property type="protein sequence ID" value="RRJ91966.1"/>
    <property type="molecule type" value="Genomic_DNA"/>
</dbReference>
<organism evidence="8 9">
    <name type="scientific">Paenimyroides tangerinum</name>
    <dbReference type="NCBI Taxonomy" id="2488728"/>
    <lineage>
        <taxon>Bacteria</taxon>
        <taxon>Pseudomonadati</taxon>
        <taxon>Bacteroidota</taxon>
        <taxon>Flavobacteriia</taxon>
        <taxon>Flavobacteriales</taxon>
        <taxon>Flavobacteriaceae</taxon>
        <taxon>Paenimyroides</taxon>
    </lineage>
</organism>